<protein>
    <submittedName>
        <fullName evidence="5">Methyltransferase domain-containing protein</fullName>
    </submittedName>
</protein>
<reference evidence="6" key="1">
    <citation type="journal article" date="2019" name="Int. J. Syst. Evol. Microbiol.">
        <title>The Global Catalogue of Microorganisms (GCM) 10K type strain sequencing project: providing services to taxonomists for standard genome sequencing and annotation.</title>
        <authorList>
            <consortium name="The Broad Institute Genomics Platform"/>
            <consortium name="The Broad Institute Genome Sequencing Center for Infectious Disease"/>
            <person name="Wu L."/>
            <person name="Ma J."/>
        </authorList>
    </citation>
    <scope>NUCLEOTIDE SEQUENCE [LARGE SCALE GENOMIC DNA]</scope>
    <source>
        <strain evidence="6">CGMCC 4.7397</strain>
    </source>
</reference>
<accession>A0ABW1IGS2</accession>
<keyword evidence="2" id="KW-0808">Transferase</keyword>
<dbReference type="SUPFAM" id="SSF53335">
    <property type="entry name" value="S-adenosyl-L-methionine-dependent methyltransferases"/>
    <property type="match status" value="1"/>
</dbReference>
<proteinExistence type="predicted"/>
<evidence type="ECO:0000256" key="2">
    <source>
        <dbReference type="ARBA" id="ARBA00022679"/>
    </source>
</evidence>
<evidence type="ECO:0000259" key="4">
    <source>
        <dbReference type="Pfam" id="PF08241"/>
    </source>
</evidence>
<dbReference type="PANTHER" id="PTHR43464:SF19">
    <property type="entry name" value="UBIQUINONE BIOSYNTHESIS O-METHYLTRANSFERASE, MITOCHONDRIAL"/>
    <property type="match status" value="1"/>
</dbReference>
<evidence type="ECO:0000313" key="5">
    <source>
        <dbReference type="EMBL" id="MFC5952008.1"/>
    </source>
</evidence>
<dbReference type="GO" id="GO:0032259">
    <property type="term" value="P:methylation"/>
    <property type="evidence" value="ECO:0007669"/>
    <property type="project" value="UniProtKB-KW"/>
</dbReference>
<dbReference type="RefSeq" id="WP_379570508.1">
    <property type="nucleotide sequence ID" value="NZ_JBHSQK010000089.1"/>
</dbReference>
<dbReference type="Proteomes" id="UP001596119">
    <property type="component" value="Unassembled WGS sequence"/>
</dbReference>
<keyword evidence="1 5" id="KW-0489">Methyltransferase</keyword>
<dbReference type="InterPro" id="IPR013216">
    <property type="entry name" value="Methyltransf_11"/>
</dbReference>
<sequence>MTEDAWAALTDAFVDGAYASVKGRVRTYVLHRQLLRHLPPPPAAVLDVGGGAAHQSLPLARLGHEVTVLDSSPAMLARAQQRIEAEPEAVRRRVRLLEGPGEQADLLTGGRRFDAVLCHGVLMYLQDPAPMVAALCRCVAPGGVLSLMALNARTLAVRPALEHRWSDALAAFDAGSELGVLGTETRADTVDDLSALLRDCGLAPEAWYGVWLFADWMDLPLDTTDVEAVAEVELRAADRDPYRQLSRVFHLVGRRAAA</sequence>
<keyword evidence="3" id="KW-0949">S-adenosyl-L-methionine</keyword>
<evidence type="ECO:0000256" key="1">
    <source>
        <dbReference type="ARBA" id="ARBA00022603"/>
    </source>
</evidence>
<dbReference type="EMBL" id="JBHSQK010000089">
    <property type="protein sequence ID" value="MFC5952008.1"/>
    <property type="molecule type" value="Genomic_DNA"/>
</dbReference>
<dbReference type="CDD" id="cd02440">
    <property type="entry name" value="AdoMet_MTases"/>
    <property type="match status" value="1"/>
</dbReference>
<dbReference type="InterPro" id="IPR029063">
    <property type="entry name" value="SAM-dependent_MTases_sf"/>
</dbReference>
<feature type="domain" description="Methyltransferase type 11" evidence="4">
    <location>
        <begin position="46"/>
        <end position="146"/>
    </location>
</feature>
<dbReference type="PANTHER" id="PTHR43464">
    <property type="entry name" value="METHYLTRANSFERASE"/>
    <property type="match status" value="1"/>
</dbReference>
<evidence type="ECO:0000313" key="6">
    <source>
        <dbReference type="Proteomes" id="UP001596119"/>
    </source>
</evidence>
<organism evidence="5 6">
    <name type="scientific">Pseudonocardia lutea</name>
    <dbReference type="NCBI Taxonomy" id="2172015"/>
    <lineage>
        <taxon>Bacteria</taxon>
        <taxon>Bacillati</taxon>
        <taxon>Actinomycetota</taxon>
        <taxon>Actinomycetes</taxon>
        <taxon>Pseudonocardiales</taxon>
        <taxon>Pseudonocardiaceae</taxon>
        <taxon>Pseudonocardia</taxon>
    </lineage>
</organism>
<dbReference type="Gene3D" id="3.40.50.150">
    <property type="entry name" value="Vaccinia Virus protein VP39"/>
    <property type="match status" value="1"/>
</dbReference>
<evidence type="ECO:0000256" key="3">
    <source>
        <dbReference type="ARBA" id="ARBA00022691"/>
    </source>
</evidence>
<dbReference type="GO" id="GO:0008168">
    <property type="term" value="F:methyltransferase activity"/>
    <property type="evidence" value="ECO:0007669"/>
    <property type="project" value="UniProtKB-KW"/>
</dbReference>
<name>A0ABW1IGS2_9PSEU</name>
<keyword evidence="6" id="KW-1185">Reference proteome</keyword>
<gene>
    <name evidence="5" type="ORF">ACFQH9_27465</name>
</gene>
<comment type="caution">
    <text evidence="5">The sequence shown here is derived from an EMBL/GenBank/DDBJ whole genome shotgun (WGS) entry which is preliminary data.</text>
</comment>
<dbReference type="Pfam" id="PF08241">
    <property type="entry name" value="Methyltransf_11"/>
    <property type="match status" value="1"/>
</dbReference>